<feature type="chain" id="PRO_5046919233" evidence="1">
    <location>
        <begin position="30"/>
        <end position="295"/>
    </location>
</feature>
<feature type="signal peptide" evidence="1">
    <location>
        <begin position="1"/>
        <end position="29"/>
    </location>
</feature>
<keyword evidence="3" id="KW-1185">Reference proteome</keyword>
<dbReference type="RefSeq" id="WP_261695359.1">
    <property type="nucleotide sequence ID" value="NZ_CP104694.1"/>
</dbReference>
<reference evidence="2" key="1">
    <citation type="submission" date="2022-09" db="EMBL/GenBank/DDBJ databases">
        <title>Tahibacter sp. nov., isolated from a fresh water.</title>
        <authorList>
            <person name="Baek J.H."/>
            <person name="Lee J.K."/>
            <person name="Kim J.M."/>
            <person name="Jeon C.O."/>
        </authorList>
    </citation>
    <scope>NUCLEOTIDE SEQUENCE</scope>
    <source>
        <strain evidence="2">W38</strain>
    </source>
</reference>
<gene>
    <name evidence="2" type="ORF">N4264_01730</name>
</gene>
<proteinExistence type="predicted"/>
<evidence type="ECO:0000313" key="3">
    <source>
        <dbReference type="Proteomes" id="UP001064632"/>
    </source>
</evidence>
<evidence type="ECO:0000256" key="1">
    <source>
        <dbReference type="SAM" id="SignalP"/>
    </source>
</evidence>
<protein>
    <submittedName>
        <fullName evidence="2">DUF4097 domain-containing protein</fullName>
    </submittedName>
</protein>
<dbReference type="EMBL" id="CP104694">
    <property type="protein sequence ID" value="UXI68399.1"/>
    <property type="molecule type" value="Genomic_DNA"/>
</dbReference>
<dbReference type="Proteomes" id="UP001064632">
    <property type="component" value="Chromosome"/>
</dbReference>
<organism evidence="2 3">
    <name type="scientific">Tahibacter amnicola</name>
    <dbReference type="NCBI Taxonomy" id="2976241"/>
    <lineage>
        <taxon>Bacteria</taxon>
        <taxon>Pseudomonadati</taxon>
        <taxon>Pseudomonadota</taxon>
        <taxon>Gammaproteobacteria</taxon>
        <taxon>Lysobacterales</taxon>
        <taxon>Rhodanobacteraceae</taxon>
        <taxon>Tahibacter</taxon>
    </lineage>
</organism>
<keyword evidence="1" id="KW-0732">Signal</keyword>
<sequence>MQNRSIRYAGCIPALFAIFLTACSPPATRREPAPADAPVPPYTVEHVRRDLAVPAGVVRIRIDNPHGSVTIKPVEKPVLGVYETIQRIGEKPEEPQIHLAVEGDEAVLRVAYASDRNGGADRLVKGFRKGRVDLGVFVPAGPELHVTTTYGDVQVRRVNNELVARTREGSLVAAGAGSMDVQTDSGQLSLFPVTAKWQRPLRGATRTGNIVMEVPVRGDIDLVARTRGRFTGPVSLEMRQAPDGRTEGHFKAGRGSQHIQLDSQSGDIHLAPYDYTPEVRPLVAKTGPNPPKSGP</sequence>
<name>A0ABY6BEV9_9GAMM</name>
<dbReference type="PROSITE" id="PS51257">
    <property type="entry name" value="PROKAR_LIPOPROTEIN"/>
    <property type="match status" value="1"/>
</dbReference>
<accession>A0ABY6BEV9</accession>
<evidence type="ECO:0000313" key="2">
    <source>
        <dbReference type="EMBL" id="UXI68399.1"/>
    </source>
</evidence>